<dbReference type="Proteomes" id="UP000275408">
    <property type="component" value="Unassembled WGS sequence"/>
</dbReference>
<dbReference type="EMBL" id="RCHS01003793">
    <property type="protein sequence ID" value="RMX39665.1"/>
    <property type="molecule type" value="Genomic_DNA"/>
</dbReference>
<comment type="caution">
    <text evidence="2">The sequence shown here is derived from an EMBL/GenBank/DDBJ whole genome shotgun (WGS) entry which is preliminary data.</text>
</comment>
<proteinExistence type="predicted"/>
<keyword evidence="3" id="KW-1185">Reference proteome</keyword>
<evidence type="ECO:0000313" key="2">
    <source>
        <dbReference type="EMBL" id="RMX39665.1"/>
    </source>
</evidence>
<protein>
    <submittedName>
        <fullName evidence="2">Uncharacterized protein</fullName>
    </submittedName>
</protein>
<keyword evidence="1" id="KW-0472">Membrane</keyword>
<accession>A0A3M6TE40</accession>
<dbReference type="AlphaFoldDB" id="A0A3M6TE40"/>
<dbReference type="OrthoDB" id="10588999at2759"/>
<gene>
    <name evidence="2" type="ORF">pdam_00024919</name>
</gene>
<reference evidence="2 3" key="1">
    <citation type="journal article" date="2018" name="Sci. Rep.">
        <title>Comparative analysis of the Pocillopora damicornis genome highlights role of immune system in coral evolution.</title>
        <authorList>
            <person name="Cunning R."/>
            <person name="Bay R.A."/>
            <person name="Gillette P."/>
            <person name="Baker A.C."/>
            <person name="Traylor-Knowles N."/>
        </authorList>
    </citation>
    <scope>NUCLEOTIDE SEQUENCE [LARGE SCALE GENOMIC DNA]</scope>
    <source>
        <strain evidence="2">RSMAS</strain>
        <tissue evidence="2">Whole animal</tissue>
    </source>
</reference>
<feature type="transmembrane region" description="Helical" evidence="1">
    <location>
        <begin position="82"/>
        <end position="100"/>
    </location>
</feature>
<evidence type="ECO:0000313" key="3">
    <source>
        <dbReference type="Proteomes" id="UP000275408"/>
    </source>
</evidence>
<sequence length="119" mass="13290">MVNEDHISDGINNGWVLMNTQLEMTWQTWDYDITTLDTSRSTYFDFLLGLPSSPSKIAALVIDYRNFLENSSSNGEVKMKTSVILALFGFVLPVGFSVAVTENELAEITDEFEAGKLRG</sequence>
<dbReference type="STRING" id="46731.A0A3M6TE40"/>
<keyword evidence="1" id="KW-0812">Transmembrane</keyword>
<name>A0A3M6TE40_POCDA</name>
<organism evidence="2 3">
    <name type="scientific">Pocillopora damicornis</name>
    <name type="common">Cauliflower coral</name>
    <name type="synonym">Millepora damicornis</name>
    <dbReference type="NCBI Taxonomy" id="46731"/>
    <lineage>
        <taxon>Eukaryota</taxon>
        <taxon>Metazoa</taxon>
        <taxon>Cnidaria</taxon>
        <taxon>Anthozoa</taxon>
        <taxon>Hexacorallia</taxon>
        <taxon>Scleractinia</taxon>
        <taxon>Astrocoeniina</taxon>
        <taxon>Pocilloporidae</taxon>
        <taxon>Pocillopora</taxon>
    </lineage>
</organism>
<keyword evidence="1" id="KW-1133">Transmembrane helix</keyword>
<evidence type="ECO:0000256" key="1">
    <source>
        <dbReference type="SAM" id="Phobius"/>
    </source>
</evidence>